<dbReference type="InterPro" id="IPR050834">
    <property type="entry name" value="Glycosyltransf_2"/>
</dbReference>
<dbReference type="PANTHER" id="PTHR43685">
    <property type="entry name" value="GLYCOSYLTRANSFERASE"/>
    <property type="match status" value="1"/>
</dbReference>
<feature type="domain" description="Glycosyltransferase 2-like" evidence="2">
    <location>
        <begin position="8"/>
        <end position="129"/>
    </location>
</feature>
<evidence type="ECO:0000259" key="3">
    <source>
        <dbReference type="Pfam" id="PF13524"/>
    </source>
</evidence>
<keyword evidence="1" id="KW-0997">Cell inner membrane</keyword>
<evidence type="ECO:0000313" key="4">
    <source>
        <dbReference type="EMBL" id="WLG86414.1"/>
    </source>
</evidence>
<dbReference type="SUPFAM" id="SSF53448">
    <property type="entry name" value="Nucleotide-diphospho-sugar transferases"/>
    <property type="match status" value="3"/>
</dbReference>
<feature type="domain" description="Spore protein YkvP/CgeB glycosyl transferase-like" evidence="3">
    <location>
        <begin position="1104"/>
        <end position="1180"/>
    </location>
</feature>
<keyword evidence="5" id="KW-1185">Reference proteome</keyword>
<dbReference type="InterPro" id="IPR029044">
    <property type="entry name" value="Nucleotide-diphossugar_trans"/>
</dbReference>
<dbReference type="EC" id="2.4.-.-" evidence="4"/>
<proteinExistence type="predicted"/>
<dbReference type="Gene3D" id="3.40.50.2000">
    <property type="entry name" value="Glycogen Phosphorylase B"/>
    <property type="match status" value="1"/>
</dbReference>
<organism evidence="4 5">
    <name type="scientific">Pseudomonas cucumis</name>
    <dbReference type="NCBI Taxonomy" id="2954082"/>
    <lineage>
        <taxon>Bacteria</taxon>
        <taxon>Pseudomonadati</taxon>
        <taxon>Pseudomonadota</taxon>
        <taxon>Gammaproteobacteria</taxon>
        <taxon>Pseudomonadales</taxon>
        <taxon>Pseudomonadaceae</taxon>
        <taxon>Pseudomonas</taxon>
    </lineage>
</organism>
<dbReference type="PANTHER" id="PTHR43685:SF2">
    <property type="entry name" value="GLYCOSYLTRANSFERASE 2-LIKE DOMAIN-CONTAINING PROTEIN"/>
    <property type="match status" value="1"/>
</dbReference>
<name>A0ABY9F139_9PSED</name>
<evidence type="ECO:0000313" key="5">
    <source>
        <dbReference type="Proteomes" id="UP001239418"/>
    </source>
</evidence>
<gene>
    <name evidence="4" type="ORF">PSH97_07805</name>
</gene>
<keyword evidence="1" id="KW-0472">Membrane</keyword>
<sequence>MSSAPLVSVAIPAFNPRFFRAALQSVLSQSYESLEIIICDDSQSDEIASIVESFSAQTRFPLRYLKNPQPLGFQGNLLRCLEESQGEYIKFLCDDDRLFTGCIATQAGLLSNHEDVSLAGAQRYLCDADDHILPQRLENTAMAGGNALFKGQDLLDFLEVRPLNFIGGLSNVLMRTSDVRELLPALLQPEAGFAGLLDMVLFVCLLRRGNLAVASQVQSVERLHPDSFKCQPGVQQQMVVEAQWLAQMLKGRGDKGAAFSGWIRYCAALPGGDAKKRVWEEFSLGHLLVARQALQESRVGSDSRSFGQLYAQWLGCRREPVILGQLLAQTQAWPRRPTIVPIVIDCAGDRAALDLTLESINSQCYGAQAVVVLSSAGVQANLNDRVLNLTLEADWAQQLNGLLPQLEGADWFYLLRAGDRLSEAALLLMAERVVERQHMLCCYSDEGALVDGVSREPVFKPDFNLDLMRSYPYTGRTLAFERKGFLARGGFSADFQELAPQDLLWRMVESAGPHTIEHIAEVLVESSFNYAAWLSSPAVAAENPRLLETHLQRLGVAFEWRPGSEALINQIDYRHAQRPQVSIIISTKDQLAALERCLASLLEKTAYPNYEVLIVDNASVTNEACAWLDGMAQLDSDKLRVLRYPHASNFAAIHNFAASQARGAYLLMLTPHSVITDADWLDTLMSQAQRPEVGIVGAKMVCPQGTIQHAGLVLGLRGPVGAPFIGESMQSGGYMQRLQVVQNYSAVSDDCLLVRKQVFDELGGLDERSFSLAFNDVDLGLRASKAGYLVVWTPHSRLTLVEPSVSLQQGNETMRQEQLGREQQSIYSKWLPEMARDPAYNPNLSLSGSSFCLEPGMRLGWSPFGSRSLPRVLALPVNQSAVGHYRVVQPFLELEAAGMVTGIQAFEMPSIIDLERQSPDSVIMQGRYSDALVNEIERVKNYSRAFRIFELDDYIIDVPEKNGHLKHRPKDFEKAMRRGIGLCDRVVVSTQALADALNGMHHDIRVVPNTLATHLWSNRVSLRRTSAKPRVGWGGGTSHAGDLEIIADVVRELADVVDWVFFGMCPEALRPYVREFHPSVGLLDYPAKLASLNLDLALAPLEYHIFNDCKSNLRLLEYGACGYPVICTDTEAYRGYLPCTKVVSNNTEEWLQAIRMHLADPEASYRMGDELREAVLRDYMLRGDNLQLWFEGWISG</sequence>
<evidence type="ECO:0000259" key="2">
    <source>
        <dbReference type="Pfam" id="PF00535"/>
    </source>
</evidence>
<accession>A0ABY9F139</accession>
<dbReference type="RefSeq" id="WP_305448731.1">
    <property type="nucleotide sequence ID" value="NZ_CP117454.1"/>
</dbReference>
<dbReference type="Pfam" id="PF13524">
    <property type="entry name" value="Glyco_trans_1_2"/>
    <property type="match status" value="1"/>
</dbReference>
<dbReference type="Proteomes" id="UP001239418">
    <property type="component" value="Chromosome"/>
</dbReference>
<keyword evidence="1" id="KW-1003">Cell membrane</keyword>
<protein>
    <submittedName>
        <fullName evidence="4">Glycosyltransferase</fullName>
        <ecNumber evidence="4">2.4.-.-</ecNumber>
    </submittedName>
</protein>
<feature type="domain" description="Glycosyltransferase 2-like" evidence="2">
    <location>
        <begin position="582"/>
        <end position="762"/>
    </location>
</feature>
<dbReference type="SUPFAM" id="SSF53756">
    <property type="entry name" value="UDP-Glycosyltransferase/glycogen phosphorylase"/>
    <property type="match status" value="1"/>
</dbReference>
<dbReference type="GO" id="GO:0016757">
    <property type="term" value="F:glycosyltransferase activity"/>
    <property type="evidence" value="ECO:0007669"/>
    <property type="project" value="UniProtKB-KW"/>
</dbReference>
<reference evidence="4 5" key="1">
    <citation type="submission" date="2023-02" db="EMBL/GenBank/DDBJ databases">
        <title>Evolution of Hrp T3SS in non-pathogenic Pseudomonas fluorescens.</title>
        <authorList>
            <person name="Liao K."/>
            <person name="Wei H."/>
            <person name="Gu Y."/>
        </authorList>
    </citation>
    <scope>NUCLEOTIDE SEQUENCE [LARGE SCALE GENOMIC DNA]</scope>
    <source>
        <strain evidence="4 5">FP1935</strain>
    </source>
</reference>
<dbReference type="InterPro" id="IPR001173">
    <property type="entry name" value="Glyco_trans_2-like"/>
</dbReference>
<keyword evidence="4" id="KW-0808">Transferase</keyword>
<dbReference type="InterPro" id="IPR055259">
    <property type="entry name" value="YkvP/CgeB_Glyco_trans-like"/>
</dbReference>
<dbReference type="Gene3D" id="3.90.550.10">
    <property type="entry name" value="Spore Coat Polysaccharide Biosynthesis Protein SpsA, Chain A"/>
    <property type="match status" value="3"/>
</dbReference>
<keyword evidence="4" id="KW-0328">Glycosyltransferase</keyword>
<dbReference type="Pfam" id="PF00535">
    <property type="entry name" value="Glycos_transf_2"/>
    <property type="match status" value="2"/>
</dbReference>
<evidence type="ECO:0000256" key="1">
    <source>
        <dbReference type="ARBA" id="ARBA00022519"/>
    </source>
</evidence>
<dbReference type="CDD" id="cd00761">
    <property type="entry name" value="Glyco_tranf_GTA_type"/>
    <property type="match status" value="1"/>
</dbReference>
<dbReference type="EMBL" id="CP117454">
    <property type="protein sequence ID" value="WLG86414.1"/>
    <property type="molecule type" value="Genomic_DNA"/>
</dbReference>